<reference evidence="1 2" key="1">
    <citation type="submission" date="2016-10" db="EMBL/GenBank/DDBJ databases">
        <authorList>
            <person name="Varghese N."/>
            <person name="Submissions S."/>
        </authorList>
    </citation>
    <scope>NUCLEOTIDE SEQUENCE [LARGE SCALE GENOMIC DNA]</scope>
    <source>
        <strain evidence="1 2">IBRC-M10081</strain>
    </source>
</reference>
<dbReference type="Gene3D" id="3.40.50.300">
    <property type="entry name" value="P-loop containing nucleotide triphosphate hydrolases"/>
    <property type="match status" value="1"/>
</dbReference>
<dbReference type="EMBL" id="FOIT01000002">
    <property type="protein sequence ID" value="SEV93749.1"/>
    <property type="molecule type" value="Genomic_DNA"/>
</dbReference>
<proteinExistence type="predicted"/>
<organism evidence="1 2">
    <name type="scientific">Aliicoccus persicus</name>
    <dbReference type="NCBI Taxonomy" id="930138"/>
    <lineage>
        <taxon>Bacteria</taxon>
        <taxon>Bacillati</taxon>
        <taxon>Bacillota</taxon>
        <taxon>Bacilli</taxon>
        <taxon>Bacillales</taxon>
        <taxon>Staphylococcaceae</taxon>
        <taxon>Aliicoccus</taxon>
    </lineage>
</organism>
<dbReference type="OrthoDB" id="193997at2"/>
<sequence length="188" mass="21919">MKIVLIFGPQAVGKMTIGEKVGQALNIPLLHNHVTLDVIWPYIGWNEDTFKLSHDLRMGIFKHIAKDETHRGIVFTFVWAFNLESDWDAVGEMKQIFSAQHHELYFVELAADLEERIKRNTSAYRLEKKPSKRNLEHSHNELVRSMDKHRMNSLDGEIKEKNYMKLDVTHIGATEASQHITEWINSRE</sequence>
<dbReference type="Proteomes" id="UP000243605">
    <property type="component" value="Unassembled WGS sequence"/>
</dbReference>
<protein>
    <recommendedName>
        <fullName evidence="3">AAA domain-containing protein</fullName>
    </recommendedName>
</protein>
<evidence type="ECO:0000313" key="2">
    <source>
        <dbReference type="Proteomes" id="UP000243605"/>
    </source>
</evidence>
<dbReference type="SUPFAM" id="SSF52540">
    <property type="entry name" value="P-loop containing nucleoside triphosphate hydrolases"/>
    <property type="match status" value="1"/>
</dbReference>
<keyword evidence="2" id="KW-1185">Reference proteome</keyword>
<gene>
    <name evidence="1" type="ORF">SAMN05192557_0881</name>
</gene>
<accession>A0A662Z3M5</accession>
<name>A0A662Z3M5_9STAP</name>
<dbReference type="InterPro" id="IPR027417">
    <property type="entry name" value="P-loop_NTPase"/>
</dbReference>
<evidence type="ECO:0000313" key="1">
    <source>
        <dbReference type="EMBL" id="SEV93749.1"/>
    </source>
</evidence>
<dbReference type="RefSeq" id="WP_091474265.1">
    <property type="nucleotide sequence ID" value="NZ_FOIT01000002.1"/>
</dbReference>
<evidence type="ECO:0008006" key="3">
    <source>
        <dbReference type="Google" id="ProtNLM"/>
    </source>
</evidence>
<dbReference type="AlphaFoldDB" id="A0A662Z3M5"/>